<dbReference type="InterPro" id="IPR051693">
    <property type="entry name" value="UPF0046_metallophosphoest"/>
</dbReference>
<dbReference type="OrthoDB" id="630188at2759"/>
<protein>
    <recommendedName>
        <fullName evidence="3">Calcineurin-like phosphoesterase domain-containing protein</fullName>
    </recommendedName>
</protein>
<proteinExistence type="predicted"/>
<dbReference type="EMBL" id="CAJVRM010000404">
    <property type="protein sequence ID" value="CAG8980651.1"/>
    <property type="molecule type" value="Genomic_DNA"/>
</dbReference>
<accession>A0A9N9LY11</accession>
<dbReference type="Gene3D" id="3.60.21.10">
    <property type="match status" value="1"/>
</dbReference>
<dbReference type="PANTHER" id="PTHR12905">
    <property type="entry name" value="METALLOPHOSPHOESTERASE"/>
    <property type="match status" value="1"/>
</dbReference>
<name>A0A9N9LY11_9HELO</name>
<sequence>MSSKKISTRFLITSDTLNFGANKFYTKEDIRHLTPKVDVLLHSDNLTMLGGLNAYKKGLEILSRNDAELKLIIAGDHDVSLDGVYWKTRDGFAEAWEDWDSEEHSHAMDIMTGSLAKQAGVTYLEEGIHRFTLKSGAPFTIYTSPYHASFRSSAFAYNCVQDPFNNFAQTTPGSTSIARTPIPDFPGVDIVMTHGPPMGILDESYNGEMGCENLLRAVRRARPLLHCFGHLREGYGMKKIKWTGEEAAEIEHLDDEMTFLHPQRCSVIRGEETLMVNGSLRDQRNQPNNLPWIVDLDLPVGS</sequence>
<dbReference type="AlphaFoldDB" id="A0A9N9LY11"/>
<dbReference type="PANTHER" id="PTHR12905:SF0">
    <property type="entry name" value="CALCINEURIN-LIKE PHOSPHOESTERASE DOMAIN-CONTAINING PROTEIN"/>
    <property type="match status" value="1"/>
</dbReference>
<evidence type="ECO:0000313" key="2">
    <source>
        <dbReference type="Proteomes" id="UP000701801"/>
    </source>
</evidence>
<keyword evidence="2" id="KW-1185">Reference proteome</keyword>
<evidence type="ECO:0008006" key="3">
    <source>
        <dbReference type="Google" id="ProtNLM"/>
    </source>
</evidence>
<evidence type="ECO:0000313" key="1">
    <source>
        <dbReference type="EMBL" id="CAG8980651.1"/>
    </source>
</evidence>
<gene>
    <name evidence="1" type="ORF">HYALB_00013062</name>
</gene>
<dbReference type="SUPFAM" id="SSF56300">
    <property type="entry name" value="Metallo-dependent phosphatases"/>
    <property type="match status" value="1"/>
</dbReference>
<dbReference type="InterPro" id="IPR029052">
    <property type="entry name" value="Metallo-depent_PP-like"/>
</dbReference>
<reference evidence="1" key="1">
    <citation type="submission" date="2021-07" db="EMBL/GenBank/DDBJ databases">
        <authorList>
            <person name="Durling M."/>
        </authorList>
    </citation>
    <scope>NUCLEOTIDE SEQUENCE</scope>
</reference>
<organism evidence="1 2">
    <name type="scientific">Hymenoscyphus albidus</name>
    <dbReference type="NCBI Taxonomy" id="595503"/>
    <lineage>
        <taxon>Eukaryota</taxon>
        <taxon>Fungi</taxon>
        <taxon>Dikarya</taxon>
        <taxon>Ascomycota</taxon>
        <taxon>Pezizomycotina</taxon>
        <taxon>Leotiomycetes</taxon>
        <taxon>Helotiales</taxon>
        <taxon>Helotiaceae</taxon>
        <taxon>Hymenoscyphus</taxon>
    </lineage>
</organism>
<dbReference type="Proteomes" id="UP000701801">
    <property type="component" value="Unassembled WGS sequence"/>
</dbReference>
<comment type="caution">
    <text evidence="1">The sequence shown here is derived from an EMBL/GenBank/DDBJ whole genome shotgun (WGS) entry which is preliminary data.</text>
</comment>